<dbReference type="AlphaFoldDB" id="A0A0A9EXD6"/>
<reference evidence="2" key="1">
    <citation type="submission" date="2014-09" db="EMBL/GenBank/DDBJ databases">
        <authorList>
            <person name="Magalhaes I.L.F."/>
            <person name="Oliveira U."/>
            <person name="Santos F.R."/>
            <person name="Vidigal T.H.D.A."/>
            <person name="Brescovit A.D."/>
            <person name="Santos A.J."/>
        </authorList>
    </citation>
    <scope>NUCLEOTIDE SEQUENCE</scope>
    <source>
        <tissue evidence="2">Shoot tissue taken approximately 20 cm above the soil surface</tissue>
    </source>
</reference>
<evidence type="ECO:0000313" key="2">
    <source>
        <dbReference type="EMBL" id="JAE03599.1"/>
    </source>
</evidence>
<reference evidence="2" key="2">
    <citation type="journal article" date="2015" name="Data Brief">
        <title>Shoot transcriptome of the giant reed, Arundo donax.</title>
        <authorList>
            <person name="Barrero R.A."/>
            <person name="Guerrero F.D."/>
            <person name="Moolhuijzen P."/>
            <person name="Goolsby J.A."/>
            <person name="Tidwell J."/>
            <person name="Bellgard S.E."/>
            <person name="Bellgard M.I."/>
        </authorList>
    </citation>
    <scope>NUCLEOTIDE SEQUENCE</scope>
    <source>
        <tissue evidence="2">Shoot tissue taken approximately 20 cm above the soil surface</tissue>
    </source>
</reference>
<sequence>MCDIKCSGVALLIMRSACFTSKRSVSPDAEVNTGTSAGSVESSKSPFS</sequence>
<accession>A0A0A9EXD6</accession>
<name>A0A0A9EXD6_ARUDO</name>
<protein>
    <submittedName>
        <fullName evidence="2">Uncharacterized protein</fullName>
    </submittedName>
</protein>
<feature type="compositionally biased region" description="Polar residues" evidence="1">
    <location>
        <begin position="32"/>
        <end position="48"/>
    </location>
</feature>
<evidence type="ECO:0000256" key="1">
    <source>
        <dbReference type="SAM" id="MobiDB-lite"/>
    </source>
</evidence>
<feature type="region of interest" description="Disordered" evidence="1">
    <location>
        <begin position="22"/>
        <end position="48"/>
    </location>
</feature>
<proteinExistence type="predicted"/>
<organism evidence="2">
    <name type="scientific">Arundo donax</name>
    <name type="common">Giant reed</name>
    <name type="synonym">Donax arundinaceus</name>
    <dbReference type="NCBI Taxonomy" id="35708"/>
    <lineage>
        <taxon>Eukaryota</taxon>
        <taxon>Viridiplantae</taxon>
        <taxon>Streptophyta</taxon>
        <taxon>Embryophyta</taxon>
        <taxon>Tracheophyta</taxon>
        <taxon>Spermatophyta</taxon>
        <taxon>Magnoliopsida</taxon>
        <taxon>Liliopsida</taxon>
        <taxon>Poales</taxon>
        <taxon>Poaceae</taxon>
        <taxon>PACMAD clade</taxon>
        <taxon>Arundinoideae</taxon>
        <taxon>Arundineae</taxon>
        <taxon>Arundo</taxon>
    </lineage>
</organism>
<dbReference type="EMBL" id="GBRH01194297">
    <property type="protein sequence ID" value="JAE03599.1"/>
    <property type="molecule type" value="Transcribed_RNA"/>
</dbReference>